<comment type="caution">
    <text evidence="3">The sequence shown here is derived from an EMBL/GenBank/DDBJ whole genome shotgun (WGS) entry which is preliminary data.</text>
</comment>
<evidence type="ECO:0000259" key="2">
    <source>
        <dbReference type="Pfam" id="PF00144"/>
    </source>
</evidence>
<dbReference type="GO" id="GO:0016787">
    <property type="term" value="F:hydrolase activity"/>
    <property type="evidence" value="ECO:0007669"/>
    <property type="project" value="UniProtKB-KW"/>
</dbReference>
<dbReference type="InterPro" id="IPR050789">
    <property type="entry name" value="Diverse_Enzym_Activities"/>
</dbReference>
<dbReference type="Gene3D" id="3.40.710.10">
    <property type="entry name" value="DD-peptidase/beta-lactamase superfamily"/>
    <property type="match status" value="1"/>
</dbReference>
<dbReference type="SUPFAM" id="SSF56601">
    <property type="entry name" value="beta-lactamase/transpeptidase-like"/>
    <property type="match status" value="1"/>
</dbReference>
<dbReference type="PANTHER" id="PTHR43283">
    <property type="entry name" value="BETA-LACTAMASE-RELATED"/>
    <property type="match status" value="1"/>
</dbReference>
<keyword evidence="3" id="KW-0378">Hydrolase</keyword>
<keyword evidence="4" id="KW-1185">Reference proteome</keyword>
<evidence type="ECO:0000313" key="3">
    <source>
        <dbReference type="EMBL" id="MBE9461278.1"/>
    </source>
</evidence>
<evidence type="ECO:0000313" key="4">
    <source>
        <dbReference type="Proteomes" id="UP000634134"/>
    </source>
</evidence>
<dbReference type="EMBL" id="JACYGY010000001">
    <property type="protein sequence ID" value="MBE9461278.1"/>
    <property type="molecule type" value="Genomic_DNA"/>
</dbReference>
<keyword evidence="1" id="KW-0732">Signal</keyword>
<accession>A0ABR9W733</accession>
<dbReference type="Pfam" id="PF00144">
    <property type="entry name" value="Beta-lactamase"/>
    <property type="match status" value="1"/>
</dbReference>
<dbReference type="RefSeq" id="WP_194119553.1">
    <property type="nucleotide sequence ID" value="NZ_JACYGY010000001.1"/>
</dbReference>
<gene>
    <name evidence="3" type="ORF">IEE83_05215</name>
</gene>
<feature type="domain" description="Beta-lactamase-related" evidence="2">
    <location>
        <begin position="47"/>
        <end position="408"/>
    </location>
</feature>
<reference evidence="4" key="1">
    <citation type="submission" date="2023-07" db="EMBL/GenBank/DDBJ databases">
        <title>Dyadobacter sp. nov 'subterranea' isolated from contaminted grondwater.</title>
        <authorList>
            <person name="Szabo I."/>
            <person name="Al-Omari J."/>
            <person name="Szerdahelyi S.G."/>
            <person name="Rado J."/>
        </authorList>
    </citation>
    <scope>NUCLEOTIDE SEQUENCE [LARGE SCALE GENOMIC DNA]</scope>
    <source>
        <strain evidence="4">UP-52</strain>
    </source>
</reference>
<dbReference type="PANTHER" id="PTHR43283:SF3">
    <property type="entry name" value="BETA-LACTAMASE FAMILY PROTEIN (AFU_ORTHOLOGUE AFUA_5G07500)"/>
    <property type="match status" value="1"/>
</dbReference>
<protein>
    <submittedName>
        <fullName evidence="3">Serine hydrolase</fullName>
    </submittedName>
</protein>
<feature type="signal peptide" evidence="1">
    <location>
        <begin position="1"/>
        <end position="26"/>
    </location>
</feature>
<dbReference type="Proteomes" id="UP000634134">
    <property type="component" value="Unassembled WGS sequence"/>
</dbReference>
<dbReference type="InterPro" id="IPR012338">
    <property type="entry name" value="Beta-lactam/transpept-like"/>
</dbReference>
<dbReference type="InterPro" id="IPR001466">
    <property type="entry name" value="Beta-lactam-related"/>
</dbReference>
<sequence length="428" mass="47865">MIRIFSFEHWKNIVFLFLLLSQLATAQQLAEAPAESVGLSSERLKRIDKILQEYINKQQVAGSVAIIVKNGKIAYFKSFGSDDWDTKTPLKKDAIFRIASQTKAITSTAAMILFEEGKFLLDDPISKYIPSFKNPQIIDKFNEKDSSYTTKPAKNEITIRQLLTHTSGIGYPSIGSKEAVAIYAKNNIPSGIGTAHYKLADVITRLGKLPLVHEPGERWTYGLSVDVLGYLVEVLSGKSLDKFFKERIFEPLGMKDTYFYLPENKKNRLVQLYSQDKEGKTIKAETRPGFNNDYPKENGTFYAGGAGLTSTAYDYAIFLQSFINGGQYNGKRILSPATVHLMTQNQIGDVNAGRNKFGLGFAIATEKEAARIPVSIGTFDWGGIFGTTYWADPKDKIVALLMTQKYPNSVWGEMQDKFKVLVYQAVVE</sequence>
<proteinExistence type="predicted"/>
<evidence type="ECO:0000256" key="1">
    <source>
        <dbReference type="SAM" id="SignalP"/>
    </source>
</evidence>
<name>A0ABR9W733_9BACT</name>
<feature type="chain" id="PRO_5047249701" evidence="1">
    <location>
        <begin position="27"/>
        <end position="428"/>
    </location>
</feature>
<organism evidence="3 4">
    <name type="scientific">Dyadobacter subterraneus</name>
    <dbReference type="NCBI Taxonomy" id="2773304"/>
    <lineage>
        <taxon>Bacteria</taxon>
        <taxon>Pseudomonadati</taxon>
        <taxon>Bacteroidota</taxon>
        <taxon>Cytophagia</taxon>
        <taxon>Cytophagales</taxon>
        <taxon>Spirosomataceae</taxon>
        <taxon>Dyadobacter</taxon>
    </lineage>
</organism>